<comment type="caution">
    <text evidence="8">The sequence shown here is derived from an EMBL/GenBank/DDBJ whole genome shotgun (WGS) entry which is preliminary data.</text>
</comment>
<comment type="subcellular location">
    <subcellularLocation>
        <location evidence="1">Cell membrane</location>
        <topology evidence="1">Lipid-anchor</topology>
    </subcellularLocation>
</comment>
<dbReference type="GO" id="GO:0005886">
    <property type="term" value="C:plasma membrane"/>
    <property type="evidence" value="ECO:0007669"/>
    <property type="project" value="UniProtKB-SubCell"/>
</dbReference>
<evidence type="ECO:0000313" key="9">
    <source>
        <dbReference type="Proteomes" id="UP000616608"/>
    </source>
</evidence>
<keyword evidence="4 6" id="KW-0732">Signal</keyword>
<reference evidence="8" key="2">
    <citation type="submission" date="2020-09" db="EMBL/GenBank/DDBJ databases">
        <authorList>
            <person name="Sun Q."/>
            <person name="Zhou Y."/>
        </authorList>
    </citation>
    <scope>NUCLEOTIDE SEQUENCE</scope>
    <source>
        <strain evidence="8">CGMCC 1.15760</strain>
    </source>
</reference>
<protein>
    <submittedName>
        <fullName evidence="8">Ferrichrome ABC transporter substrate-binding protein</fullName>
    </submittedName>
</protein>
<dbReference type="PANTHER" id="PTHR30532">
    <property type="entry name" value="IRON III DICITRATE-BINDING PERIPLASMIC PROTEIN"/>
    <property type="match status" value="1"/>
</dbReference>
<dbReference type="GO" id="GO:0030288">
    <property type="term" value="C:outer membrane-bounded periplasmic space"/>
    <property type="evidence" value="ECO:0007669"/>
    <property type="project" value="TreeGrafter"/>
</dbReference>
<dbReference type="PROSITE" id="PS51257">
    <property type="entry name" value="PROKAR_LIPOPROTEIN"/>
    <property type="match status" value="1"/>
</dbReference>
<comment type="similarity">
    <text evidence="2">Belongs to the bacterial solute-binding protein 8 family.</text>
</comment>
<gene>
    <name evidence="8" type="primary">feuA</name>
    <name evidence="8" type="ORF">GCM10007425_16580</name>
</gene>
<feature type="coiled-coil region" evidence="5">
    <location>
        <begin position="149"/>
        <end position="183"/>
    </location>
</feature>
<evidence type="ECO:0000256" key="2">
    <source>
        <dbReference type="ARBA" id="ARBA00008814"/>
    </source>
</evidence>
<dbReference type="PROSITE" id="PS50983">
    <property type="entry name" value="FE_B12_PBP"/>
    <property type="match status" value="1"/>
</dbReference>
<proteinExistence type="inferred from homology"/>
<dbReference type="Pfam" id="PF01497">
    <property type="entry name" value="Peripla_BP_2"/>
    <property type="match status" value="1"/>
</dbReference>
<reference evidence="8" key="1">
    <citation type="journal article" date="2014" name="Int. J. Syst. Evol. Microbiol.">
        <title>Complete genome sequence of Corynebacterium casei LMG S-19264T (=DSM 44701T), isolated from a smear-ripened cheese.</title>
        <authorList>
            <consortium name="US DOE Joint Genome Institute (JGI-PGF)"/>
            <person name="Walter F."/>
            <person name="Albersmeier A."/>
            <person name="Kalinowski J."/>
            <person name="Ruckert C."/>
        </authorList>
    </citation>
    <scope>NUCLEOTIDE SEQUENCE</scope>
    <source>
        <strain evidence="8">CGMCC 1.15760</strain>
    </source>
</reference>
<feature type="chain" id="PRO_5039321392" evidence="6">
    <location>
        <begin position="21"/>
        <end position="312"/>
    </location>
</feature>
<evidence type="ECO:0000256" key="3">
    <source>
        <dbReference type="ARBA" id="ARBA00022448"/>
    </source>
</evidence>
<evidence type="ECO:0000256" key="6">
    <source>
        <dbReference type="SAM" id="SignalP"/>
    </source>
</evidence>
<feature type="domain" description="Fe/B12 periplasmic-binding" evidence="7">
    <location>
        <begin position="36"/>
        <end position="312"/>
    </location>
</feature>
<dbReference type="Gene3D" id="3.40.50.1980">
    <property type="entry name" value="Nitrogenase molybdenum iron protein domain"/>
    <property type="match status" value="2"/>
</dbReference>
<evidence type="ECO:0000256" key="1">
    <source>
        <dbReference type="ARBA" id="ARBA00004193"/>
    </source>
</evidence>
<dbReference type="EMBL" id="BMJT01000005">
    <property type="protein sequence ID" value="GGG22764.1"/>
    <property type="molecule type" value="Genomic_DNA"/>
</dbReference>
<keyword evidence="9" id="KW-1185">Reference proteome</keyword>
<evidence type="ECO:0000256" key="5">
    <source>
        <dbReference type="SAM" id="Coils"/>
    </source>
</evidence>
<feature type="signal peptide" evidence="6">
    <location>
        <begin position="1"/>
        <end position="20"/>
    </location>
</feature>
<dbReference type="AlphaFoldDB" id="A0A917LH20"/>
<keyword evidence="3" id="KW-0813">Transport</keyword>
<name>A0A917LH20_9BACI</name>
<dbReference type="RefSeq" id="WP_188614587.1">
    <property type="nucleotide sequence ID" value="NZ_BMJT01000005.1"/>
</dbReference>
<dbReference type="SUPFAM" id="SSF53807">
    <property type="entry name" value="Helical backbone' metal receptor"/>
    <property type="match status" value="1"/>
</dbReference>
<dbReference type="Proteomes" id="UP000616608">
    <property type="component" value="Unassembled WGS sequence"/>
</dbReference>
<dbReference type="GO" id="GO:1901678">
    <property type="term" value="P:iron coordination entity transport"/>
    <property type="evidence" value="ECO:0007669"/>
    <property type="project" value="UniProtKB-ARBA"/>
</dbReference>
<keyword evidence="5" id="KW-0175">Coiled coil</keyword>
<sequence>MWRKMSVIFLLFVLTACSSASNNTSKTEEKVTSNKEVITVESQFGEVEIPKAPKRIMAIYLEDYLQALDVTPIMQWYHPAWGIQEHLQLDVPNFDITGSIEPLVEAQPDVIIVDGWADEKIYESFTKIAPTVRIKDEYLDDPKMVLQQVANIVGKADEAEKVIQEYEQRATTLKQELMPFKDETVAVIRVNVGENDLALFGTKNRYIGTIYETFGLTPVALASSMKEYHQILSEEYIPQLEADHIIVFPSNGDWDTKENQEAFKLLEGPLWAHVPAVQKGQVYQANRTYWQSGAILANGMKMDDIEKWFLKK</sequence>
<dbReference type="InterPro" id="IPR051313">
    <property type="entry name" value="Bact_iron-sidero_bind"/>
</dbReference>
<evidence type="ECO:0000313" key="8">
    <source>
        <dbReference type="EMBL" id="GGG22764.1"/>
    </source>
</evidence>
<organism evidence="8 9">
    <name type="scientific">Lysinibacillus alkalisoli</name>
    <dbReference type="NCBI Taxonomy" id="1911548"/>
    <lineage>
        <taxon>Bacteria</taxon>
        <taxon>Bacillati</taxon>
        <taxon>Bacillota</taxon>
        <taxon>Bacilli</taxon>
        <taxon>Bacillales</taxon>
        <taxon>Bacillaceae</taxon>
        <taxon>Lysinibacillus</taxon>
    </lineage>
</organism>
<accession>A0A917LH20</accession>
<evidence type="ECO:0000256" key="4">
    <source>
        <dbReference type="ARBA" id="ARBA00022729"/>
    </source>
</evidence>
<evidence type="ECO:0000259" key="7">
    <source>
        <dbReference type="PROSITE" id="PS50983"/>
    </source>
</evidence>
<dbReference type="InterPro" id="IPR002491">
    <property type="entry name" value="ABC_transptr_periplasmic_BD"/>
</dbReference>
<dbReference type="PANTHER" id="PTHR30532:SF24">
    <property type="entry name" value="FERRIC ENTEROBACTIN-BINDING PERIPLASMIC PROTEIN FEPB"/>
    <property type="match status" value="1"/>
</dbReference>